<dbReference type="OrthoDB" id="5951731at2759"/>
<proteinExistence type="predicted"/>
<dbReference type="InterPro" id="IPR024079">
    <property type="entry name" value="MetalloPept_cat_dom_sf"/>
</dbReference>
<evidence type="ECO:0000313" key="10">
    <source>
        <dbReference type="Proteomes" id="UP000612746"/>
    </source>
</evidence>
<evidence type="ECO:0000259" key="8">
    <source>
        <dbReference type="PROSITE" id="PS50215"/>
    </source>
</evidence>
<keyword evidence="4" id="KW-0862">Zinc</keyword>
<dbReference type="PROSITE" id="PS50215">
    <property type="entry name" value="ADAM_MEPRO"/>
    <property type="match status" value="1"/>
</dbReference>
<evidence type="ECO:0000256" key="2">
    <source>
        <dbReference type="ARBA" id="ARBA00056552"/>
    </source>
</evidence>
<dbReference type="Pfam" id="PF13688">
    <property type="entry name" value="Reprolysin_5"/>
    <property type="match status" value="1"/>
</dbReference>
<feature type="binding site" evidence="4">
    <location>
        <position position="366"/>
    </location>
    <ligand>
        <name>Zn(2+)</name>
        <dbReference type="ChEBI" id="CHEBI:29105"/>
        <note>catalytic</note>
    </ligand>
</feature>
<feature type="domain" description="Peptidase M12B" evidence="8">
    <location>
        <begin position="192"/>
        <end position="416"/>
    </location>
</feature>
<dbReference type="GO" id="GO:0006508">
    <property type="term" value="P:proteolysis"/>
    <property type="evidence" value="ECO:0007669"/>
    <property type="project" value="InterPro"/>
</dbReference>
<evidence type="ECO:0000259" key="7">
    <source>
        <dbReference type="PROSITE" id="PS50214"/>
    </source>
</evidence>
<evidence type="ECO:0000256" key="4">
    <source>
        <dbReference type="PROSITE-ProRule" id="PRU00276"/>
    </source>
</evidence>
<keyword evidence="6" id="KW-0472">Membrane</keyword>
<reference evidence="9" key="1">
    <citation type="submission" date="2020-12" db="EMBL/GenBank/DDBJ databases">
        <title>Metabolic potential, ecology and presence of endohyphal bacteria is reflected in genomic diversity of Mucoromycotina.</title>
        <authorList>
            <person name="Muszewska A."/>
            <person name="Okrasinska A."/>
            <person name="Steczkiewicz K."/>
            <person name="Drgas O."/>
            <person name="Orlowska M."/>
            <person name="Perlinska-Lenart U."/>
            <person name="Aleksandrzak-Piekarczyk T."/>
            <person name="Szatraj K."/>
            <person name="Zielenkiewicz U."/>
            <person name="Pilsyk S."/>
            <person name="Malc E."/>
            <person name="Mieczkowski P."/>
            <person name="Kruszewska J.S."/>
            <person name="Biernat P."/>
            <person name="Pawlowska J."/>
        </authorList>
    </citation>
    <scope>NUCLEOTIDE SEQUENCE</scope>
    <source>
        <strain evidence="9">WA0000051536</strain>
    </source>
</reference>
<keyword evidence="10" id="KW-1185">Reference proteome</keyword>
<sequence length="708" mass="78959">MHRFQTKREFRPSYKELRHDDSFRLKFKAFNTTFHLHLMPNRELFHHEAFLVIDNDNLNRQPLRQKDYRIYKGVVIPPHISDRQLALADIGVLNHLWEDEAMYSGWARIVVRHDIESTDTESLEKRHWRPKNGECAADDLIFNQMQSHRPSNTTYSKRDLREYMHLGQAGLVSLTKSIPPGYEFFSAADCTYTKFYNSIPNAMYQIFNDWNAASAVYESTFNVSLGLIEVKIMSSPCPTTTPTNETWNRPCNPNYPINMRLSDFSQWRGTKGDDGAGLWHLLTQCATGSKVGIAWLGQLCTTDVSLQQQDGGNEYVSGTGVSSSKYEYDFYRTQFAQFTKLNFFKVTREEWKVVAHEIGHGFGAIHDCTTATCPCQGDCGCCPMSSTTCDANSLYLMNPTSNVTTKQFSPCSQSYICNSMLSIGYCLRPPEYVNTKAKPICGNGIREPGEDCDSGGIDDHCCNGRTCKFKGNATCDDANDACCLNCKYKPSTEVCRPAASDCDIPEYCTGKAPMCPADVHLTDGVSCGNSTTLKCASGQCTSRDGQCLLRGGRMNISQACSYNSNTCQMNCLDPTDSSQCVILTGLFLNGTECGYGGYCQGGTCTNSSLCKYIQDIDCLELNLITNSTAHAATSWVDSHKSIAIPLFIILALLVLFVLFQCGVYQARAFQRRRILARAKQFSPKSAATRATQNSPKATEQKDSFSRSD</sequence>
<feature type="compositionally biased region" description="Basic and acidic residues" evidence="5">
    <location>
        <begin position="698"/>
        <end position="708"/>
    </location>
</feature>
<dbReference type="GO" id="GO:0046872">
    <property type="term" value="F:metal ion binding"/>
    <property type="evidence" value="ECO:0007669"/>
    <property type="project" value="UniProtKB-KW"/>
</dbReference>
<dbReference type="SUPFAM" id="SSF57552">
    <property type="entry name" value="Blood coagulation inhibitor (disintegrin)"/>
    <property type="match status" value="1"/>
</dbReference>
<feature type="non-terminal residue" evidence="9">
    <location>
        <position position="1"/>
    </location>
</feature>
<dbReference type="PANTHER" id="PTHR11905">
    <property type="entry name" value="ADAM A DISINTEGRIN AND METALLOPROTEASE DOMAIN"/>
    <property type="match status" value="1"/>
</dbReference>
<feature type="active site" evidence="4">
    <location>
        <position position="357"/>
    </location>
</feature>
<evidence type="ECO:0000256" key="1">
    <source>
        <dbReference type="ARBA" id="ARBA00023157"/>
    </source>
</evidence>
<feature type="domain" description="Disintegrin" evidence="7">
    <location>
        <begin position="438"/>
        <end position="523"/>
    </location>
</feature>
<feature type="compositionally biased region" description="Polar residues" evidence="5">
    <location>
        <begin position="682"/>
        <end position="697"/>
    </location>
</feature>
<evidence type="ECO:0000256" key="3">
    <source>
        <dbReference type="ARBA" id="ARBA00074021"/>
    </source>
</evidence>
<comment type="function">
    <text evidence="2">Probable zinc protease.</text>
</comment>
<evidence type="ECO:0000256" key="5">
    <source>
        <dbReference type="SAM" id="MobiDB-lite"/>
    </source>
</evidence>
<feature type="transmembrane region" description="Helical" evidence="6">
    <location>
        <begin position="642"/>
        <end position="664"/>
    </location>
</feature>
<keyword evidence="6" id="KW-1133">Transmembrane helix</keyword>
<dbReference type="SMART" id="SM00050">
    <property type="entry name" value="DISIN"/>
    <property type="match status" value="1"/>
</dbReference>
<keyword evidence="1" id="KW-1015">Disulfide bond</keyword>
<dbReference type="FunFam" id="4.10.70.10:FF:000003">
    <property type="entry name" value="Disintegrin and metalloproteinase domain-containing protein 17"/>
    <property type="match status" value="1"/>
</dbReference>
<dbReference type="InterPro" id="IPR001762">
    <property type="entry name" value="Disintegrin_dom"/>
</dbReference>
<comment type="caution">
    <text evidence="4">Lacks conserved residue(s) required for the propagation of feature annotation.</text>
</comment>
<organism evidence="9 10">
    <name type="scientific">Umbelopsis vinacea</name>
    <dbReference type="NCBI Taxonomy" id="44442"/>
    <lineage>
        <taxon>Eukaryota</taxon>
        <taxon>Fungi</taxon>
        <taxon>Fungi incertae sedis</taxon>
        <taxon>Mucoromycota</taxon>
        <taxon>Mucoromycotina</taxon>
        <taxon>Umbelopsidomycetes</taxon>
        <taxon>Umbelopsidales</taxon>
        <taxon>Umbelopsidaceae</taxon>
        <taxon>Umbelopsis</taxon>
    </lineage>
</organism>
<name>A0A8H7PLA4_9FUNG</name>
<evidence type="ECO:0000256" key="6">
    <source>
        <dbReference type="SAM" id="Phobius"/>
    </source>
</evidence>
<protein>
    <recommendedName>
        <fullName evidence="3">Disintegrin and metalloproteinase domain-containing protein B</fullName>
    </recommendedName>
</protein>
<dbReference type="InterPro" id="IPR036436">
    <property type="entry name" value="Disintegrin_dom_sf"/>
</dbReference>
<evidence type="ECO:0000313" key="9">
    <source>
        <dbReference type="EMBL" id="KAG2175963.1"/>
    </source>
</evidence>
<dbReference type="AlphaFoldDB" id="A0A8H7PLA4"/>
<dbReference type="GO" id="GO:0004222">
    <property type="term" value="F:metalloendopeptidase activity"/>
    <property type="evidence" value="ECO:0007669"/>
    <property type="project" value="InterPro"/>
</dbReference>
<dbReference type="Gene3D" id="4.10.70.10">
    <property type="entry name" value="Disintegrin domain"/>
    <property type="match status" value="1"/>
</dbReference>
<dbReference type="EMBL" id="JAEPRA010000014">
    <property type="protein sequence ID" value="KAG2175963.1"/>
    <property type="molecule type" value="Genomic_DNA"/>
</dbReference>
<comment type="caution">
    <text evidence="9">The sequence shown here is derived from an EMBL/GenBank/DDBJ whole genome shotgun (WGS) entry which is preliminary data.</text>
</comment>
<dbReference type="PROSITE" id="PS50214">
    <property type="entry name" value="DISINTEGRIN_2"/>
    <property type="match status" value="1"/>
</dbReference>
<feature type="region of interest" description="Disordered" evidence="5">
    <location>
        <begin position="681"/>
        <end position="708"/>
    </location>
</feature>
<dbReference type="PANTHER" id="PTHR11905:SF159">
    <property type="entry name" value="ADAM METALLOPROTEASE"/>
    <property type="match status" value="1"/>
</dbReference>
<gene>
    <name evidence="9" type="ORF">INT44_000441</name>
</gene>
<keyword evidence="6" id="KW-0812">Transmembrane</keyword>
<feature type="binding site" evidence="4">
    <location>
        <position position="356"/>
    </location>
    <ligand>
        <name>Zn(2+)</name>
        <dbReference type="ChEBI" id="CHEBI:29105"/>
        <note>catalytic</note>
    </ligand>
</feature>
<keyword evidence="4" id="KW-0479">Metal-binding</keyword>
<dbReference type="Gene3D" id="3.40.1620.60">
    <property type="match status" value="1"/>
</dbReference>
<dbReference type="Proteomes" id="UP000612746">
    <property type="component" value="Unassembled WGS sequence"/>
</dbReference>
<accession>A0A8H7PLA4</accession>
<feature type="binding site" evidence="4">
    <location>
        <position position="360"/>
    </location>
    <ligand>
        <name>Zn(2+)</name>
        <dbReference type="ChEBI" id="CHEBI:29105"/>
        <note>catalytic</note>
    </ligand>
</feature>
<dbReference type="Gene3D" id="3.40.390.10">
    <property type="entry name" value="Collagenase (Catalytic Domain)"/>
    <property type="match status" value="1"/>
</dbReference>
<dbReference type="InterPro" id="IPR001590">
    <property type="entry name" value="Peptidase_M12B"/>
</dbReference>
<dbReference type="Pfam" id="PF00200">
    <property type="entry name" value="Disintegrin"/>
    <property type="match status" value="1"/>
</dbReference>
<dbReference type="SUPFAM" id="SSF55486">
    <property type="entry name" value="Metalloproteases ('zincins'), catalytic domain"/>
    <property type="match status" value="1"/>
</dbReference>